<proteinExistence type="inferred from homology"/>
<dbReference type="NCBIfam" id="TIGR00221">
    <property type="entry name" value="nagA"/>
    <property type="match status" value="1"/>
</dbReference>
<feature type="active site" description="Proton donor/acceptor" evidence="6">
    <location>
        <position position="267"/>
    </location>
</feature>
<dbReference type="PANTHER" id="PTHR11113">
    <property type="entry name" value="N-ACETYLGLUCOSAMINE-6-PHOSPHATE DEACETYLASE"/>
    <property type="match status" value="1"/>
</dbReference>
<evidence type="ECO:0000256" key="7">
    <source>
        <dbReference type="PIRSR" id="PIRSR038994-2"/>
    </source>
</evidence>
<feature type="binding site" evidence="7">
    <location>
        <position position="220"/>
    </location>
    <ligand>
        <name>substrate</name>
    </ligand>
</feature>
<dbReference type="Gene3D" id="2.30.40.10">
    <property type="entry name" value="Urease, subunit C, domain 1"/>
    <property type="match status" value="1"/>
</dbReference>
<dbReference type="RefSeq" id="WP_087210488.1">
    <property type="nucleotide sequence ID" value="NZ_CP021431.1"/>
</dbReference>
<name>A0A1Y0EFR2_9RHOB</name>
<dbReference type="InterPro" id="IPR006680">
    <property type="entry name" value="Amidohydro-rel"/>
</dbReference>
<dbReference type="Gene3D" id="3.20.20.140">
    <property type="entry name" value="Metal-dependent hydrolases"/>
    <property type="match status" value="1"/>
</dbReference>
<dbReference type="Proteomes" id="UP000195273">
    <property type="component" value="Chromosome"/>
</dbReference>
<sequence length="382" mass="39621">MTDIWIAPDQLFDGPTLLSGQAIRIVNNQVSDIAPATSDALQIKGCLSPGFVDLQVNGGGGVMLNTTPTREGIAKIAAAHRRFGTVAVMPTVITDAPDVLEKAAEAAILSRHDDGIVGLHIEGPHISVARRGTHNSTFIRDLDGRTIGVVAGLLRQDVAVMITLAPEAASPAQIATLSDMGAIVSIGHTDASAEVVEAAIAAGASCATHLFNAMSPMAGRAPGAVGAVINSQMRSSIICDGHHVDDRMIALALRARPSADLMFLVSDAMATVGGPDHFCLYGNDVHLEQGRLINESGSLAGAHITQAQGVARLVNSVGVSAQDALRMAITTPARIIGKDRLTSLIAQDIRNLIVLSGDFTDTKPFADALAQAVAHNAADWSP</sequence>
<evidence type="ECO:0000256" key="6">
    <source>
        <dbReference type="PIRSR" id="PIRSR038994-1"/>
    </source>
</evidence>
<keyword evidence="2 8" id="KW-0479">Metal-binding</keyword>
<evidence type="ECO:0000256" key="3">
    <source>
        <dbReference type="ARBA" id="ARBA00022801"/>
    </source>
</evidence>
<feature type="binding site" evidence="7">
    <location>
        <begin position="212"/>
        <end position="213"/>
    </location>
    <ligand>
        <name>substrate</name>
    </ligand>
</feature>
<dbReference type="InterPro" id="IPR032466">
    <property type="entry name" value="Metal_Hydrolase"/>
</dbReference>
<evidence type="ECO:0000313" key="10">
    <source>
        <dbReference type="EMBL" id="ARU02464.1"/>
    </source>
</evidence>
<dbReference type="EMBL" id="CP021431">
    <property type="protein sequence ID" value="ARU02464.1"/>
    <property type="molecule type" value="Genomic_DNA"/>
</dbReference>
<keyword evidence="4 5" id="KW-0119">Carbohydrate metabolism</keyword>
<dbReference type="PANTHER" id="PTHR11113:SF14">
    <property type="entry name" value="N-ACETYLGLUCOSAMINE-6-PHOSPHATE DEACETYLASE"/>
    <property type="match status" value="1"/>
</dbReference>
<dbReference type="SUPFAM" id="SSF51556">
    <property type="entry name" value="Metallo-dependent hydrolases"/>
    <property type="match status" value="1"/>
</dbReference>
<evidence type="ECO:0000313" key="11">
    <source>
        <dbReference type="Proteomes" id="UP000195273"/>
    </source>
</evidence>
<dbReference type="EC" id="3.5.1.25" evidence="10"/>
<dbReference type="GO" id="GO:0008448">
    <property type="term" value="F:N-acetylglucosamine-6-phosphate deacetylase activity"/>
    <property type="evidence" value="ECO:0007669"/>
    <property type="project" value="UniProtKB-EC"/>
</dbReference>
<feature type="domain" description="Amidohydrolase-related" evidence="9">
    <location>
        <begin position="47"/>
        <end position="358"/>
    </location>
</feature>
<accession>A0A1Y0EFR2</accession>
<evidence type="ECO:0000259" key="9">
    <source>
        <dbReference type="Pfam" id="PF01979"/>
    </source>
</evidence>
<feature type="binding site" evidence="8">
    <location>
        <position position="122"/>
    </location>
    <ligand>
        <name>Zn(2+)</name>
        <dbReference type="ChEBI" id="CHEBI:29105"/>
    </ligand>
</feature>
<comment type="cofactor">
    <cofactor evidence="8">
        <name>a divalent metal cation</name>
        <dbReference type="ChEBI" id="CHEBI:60240"/>
    </cofactor>
    <text evidence="8">Binds 1 divalent metal cation per subunit.</text>
</comment>
<feature type="binding site" evidence="8">
    <location>
        <position position="209"/>
    </location>
    <ligand>
        <name>Zn(2+)</name>
        <dbReference type="ChEBI" id="CHEBI:29105"/>
    </ligand>
</feature>
<dbReference type="AlphaFoldDB" id="A0A1Y0EFR2"/>
<protein>
    <submittedName>
        <fullName evidence="10">N-acetylglucosamine-6-phosphate deacetylase</fullName>
        <ecNumber evidence="10">3.5.1.25</ecNumber>
    </submittedName>
</protein>
<dbReference type="InterPro" id="IPR011059">
    <property type="entry name" value="Metal-dep_hydrolase_composite"/>
</dbReference>
<feature type="binding site" evidence="8">
    <location>
        <position position="188"/>
    </location>
    <ligand>
        <name>Zn(2+)</name>
        <dbReference type="ChEBI" id="CHEBI:29105"/>
    </ligand>
</feature>
<evidence type="ECO:0000256" key="8">
    <source>
        <dbReference type="PIRSR" id="PIRSR038994-3"/>
    </source>
</evidence>
<evidence type="ECO:0000256" key="2">
    <source>
        <dbReference type="ARBA" id="ARBA00022723"/>
    </source>
</evidence>
<evidence type="ECO:0000256" key="5">
    <source>
        <dbReference type="PIRNR" id="PIRNR038994"/>
    </source>
</evidence>
<dbReference type="KEGG" id="lvs:LOKVESSMR4R_03183"/>
<evidence type="ECO:0000256" key="1">
    <source>
        <dbReference type="ARBA" id="ARBA00010716"/>
    </source>
</evidence>
<comment type="similarity">
    <text evidence="1 5">Belongs to the metallo-dependent hydrolases superfamily. NagA family.</text>
</comment>
<dbReference type="GO" id="GO:0006046">
    <property type="term" value="P:N-acetylglucosamine catabolic process"/>
    <property type="evidence" value="ECO:0007669"/>
    <property type="project" value="TreeGrafter"/>
</dbReference>
<dbReference type="Pfam" id="PF01979">
    <property type="entry name" value="Amidohydro_1"/>
    <property type="match status" value="1"/>
</dbReference>
<gene>
    <name evidence="10" type="primary">nagA</name>
    <name evidence="10" type="ORF">LOKVESSMR4R_03183</name>
</gene>
<keyword evidence="11" id="KW-1185">Reference proteome</keyword>
<dbReference type="InterPro" id="IPR003764">
    <property type="entry name" value="GlcNAc_6-P_deAcase"/>
</dbReference>
<evidence type="ECO:0000256" key="4">
    <source>
        <dbReference type="ARBA" id="ARBA00023277"/>
    </source>
</evidence>
<feature type="binding site" evidence="7">
    <location>
        <position position="133"/>
    </location>
    <ligand>
        <name>substrate</name>
    </ligand>
</feature>
<keyword evidence="3 5" id="KW-0378">Hydrolase</keyword>
<dbReference type="GO" id="GO:0046872">
    <property type="term" value="F:metal ion binding"/>
    <property type="evidence" value="ECO:0007669"/>
    <property type="project" value="UniProtKB-KW"/>
</dbReference>
<feature type="binding site" evidence="7">
    <location>
        <position position="243"/>
    </location>
    <ligand>
        <name>substrate</name>
    </ligand>
</feature>
<reference evidence="10 11" key="1">
    <citation type="submission" date="2017-05" db="EMBL/GenBank/DDBJ databases">
        <title>Genome Sequence of Loktanella vestfoldensis Strain SMR4r Isolated from a Culture of the Diatom Skeletonema marinoi.</title>
        <authorList>
            <person name="Topel M."/>
            <person name="Pinder M.I.M."/>
            <person name="Johansson O.N."/>
            <person name="Kourtchenko O."/>
            <person name="Godhe A."/>
            <person name="Clarke A.K."/>
        </authorList>
    </citation>
    <scope>NUCLEOTIDE SEQUENCE [LARGE SCALE GENOMIC DNA]</scope>
    <source>
        <strain evidence="10 11">SMR4r</strain>
    </source>
</reference>
<feature type="binding site" evidence="7">
    <location>
        <begin position="299"/>
        <end position="301"/>
    </location>
    <ligand>
        <name>substrate</name>
    </ligand>
</feature>
<organism evidence="10 11">
    <name type="scientific">Yoonia vestfoldensis</name>
    <dbReference type="NCBI Taxonomy" id="245188"/>
    <lineage>
        <taxon>Bacteria</taxon>
        <taxon>Pseudomonadati</taxon>
        <taxon>Pseudomonadota</taxon>
        <taxon>Alphaproteobacteria</taxon>
        <taxon>Rhodobacterales</taxon>
        <taxon>Paracoccaceae</taxon>
        <taxon>Yoonia</taxon>
    </lineage>
</organism>
<dbReference type="PIRSF" id="PIRSF038994">
    <property type="entry name" value="NagA"/>
    <property type="match status" value="1"/>
</dbReference>
<dbReference type="OrthoDB" id="9776488at2"/>